<organism evidence="3 4">
    <name type="scientific">Moheibacter lacus</name>
    <dbReference type="NCBI Taxonomy" id="2745851"/>
    <lineage>
        <taxon>Bacteria</taxon>
        <taxon>Pseudomonadati</taxon>
        <taxon>Bacteroidota</taxon>
        <taxon>Flavobacteriia</taxon>
        <taxon>Flavobacteriales</taxon>
        <taxon>Weeksellaceae</taxon>
        <taxon>Moheibacter</taxon>
    </lineage>
</organism>
<dbReference type="AlphaFoldDB" id="A0A838ZRT3"/>
<dbReference type="RefSeq" id="WP_182042104.1">
    <property type="nucleotide sequence ID" value="NZ_JACDZE010000001.1"/>
</dbReference>
<dbReference type="Gene3D" id="2.60.40.3140">
    <property type="match status" value="1"/>
</dbReference>
<gene>
    <name evidence="3" type="ORF">HU137_01845</name>
</gene>
<dbReference type="Pfam" id="PF12969">
    <property type="entry name" value="DUF3857"/>
    <property type="match status" value="1"/>
</dbReference>
<dbReference type="Proteomes" id="UP000552241">
    <property type="component" value="Unassembled WGS sequence"/>
</dbReference>
<keyword evidence="1" id="KW-0732">Signal</keyword>
<sequence>MKFNISLFSLFFSIICFAQLNPKTKWGEVSQAEIDYKKVSYEPDAGAVILYEEGKTIISGSFQTKVYRRIKILNEKGIDAANQQLTFYAEKNKEKIEGLKAQTLNIENGQVKAYPVEKNSIFDINLNEFYGAKKFTFPNVKVGSILEFEYDFYDENAYLIDAWRFQHEHPTLFSQYSLTNETHREYASLMVGEKIVQQSKNNKSKDASKWTLTNLTSYSSIPYLYNPADMAEGIILQLMGYFTDSKGAFSEIVFKEAISNWADVSKELQNYYNGFANAGFGKEIANSIPNGNSEKATIENVHQYMKQNYKWNNYQALYPRKTNKEVEKDKTGYSADLNILLNSILKGKGLKAELVIISTRDNGKLIINYPYLGQFNTIVNMISLKDGSVIYMDASDLSNGLGFMPLRDYNHYGLILNSKDNNFANLTQPISEFSSVQLYNFKENQFILSRNDKANGYFLQQQKKEALPKGQEQYHEVKNALDLLMNETKKDSKMAEDGTRMERTFYESAPIQSQNFFTIENPLKSTVSFFKLSENTRERALEFNFPFYYKTDVIIPIPDGYEVQIPQDFQSNHSASRKELNYYQTAEVKDNKVILHVEFIVTKPAFSYGYKEIKSFFEKVNLDASKTILMKKS</sequence>
<evidence type="ECO:0000313" key="3">
    <source>
        <dbReference type="EMBL" id="MBA5628509.1"/>
    </source>
</evidence>
<proteinExistence type="predicted"/>
<name>A0A838ZRT3_9FLAO</name>
<comment type="caution">
    <text evidence="3">The sequence shown here is derived from an EMBL/GenBank/DDBJ whole genome shotgun (WGS) entry which is preliminary data.</text>
</comment>
<evidence type="ECO:0000256" key="1">
    <source>
        <dbReference type="SAM" id="SignalP"/>
    </source>
</evidence>
<feature type="chain" id="PRO_5032653130" evidence="1">
    <location>
        <begin position="19"/>
        <end position="633"/>
    </location>
</feature>
<dbReference type="InterPro" id="IPR024618">
    <property type="entry name" value="DUF3857"/>
</dbReference>
<dbReference type="EMBL" id="JACDZE010000001">
    <property type="protein sequence ID" value="MBA5628509.1"/>
    <property type="molecule type" value="Genomic_DNA"/>
</dbReference>
<dbReference type="Gene3D" id="2.60.120.1130">
    <property type="match status" value="1"/>
</dbReference>
<feature type="domain" description="DUF3857" evidence="2">
    <location>
        <begin position="60"/>
        <end position="215"/>
    </location>
</feature>
<keyword evidence="4" id="KW-1185">Reference proteome</keyword>
<dbReference type="Gene3D" id="3.10.620.30">
    <property type="match status" value="1"/>
</dbReference>
<feature type="signal peptide" evidence="1">
    <location>
        <begin position="1"/>
        <end position="18"/>
    </location>
</feature>
<evidence type="ECO:0000259" key="2">
    <source>
        <dbReference type="Pfam" id="PF12969"/>
    </source>
</evidence>
<accession>A0A838ZRT3</accession>
<reference evidence="3 4" key="1">
    <citation type="submission" date="2020-07" db="EMBL/GenBank/DDBJ databases">
        <title>Moheibacter lacus sp. nov., a member of the family Flavobacteriaceae isolated from freshwater lake sediment.</title>
        <authorList>
            <person name="Liu Y."/>
        </authorList>
    </citation>
    <scope>NUCLEOTIDE SEQUENCE [LARGE SCALE GENOMIC DNA]</scope>
    <source>
        <strain evidence="3 4">BDHS18</strain>
    </source>
</reference>
<evidence type="ECO:0000313" key="4">
    <source>
        <dbReference type="Proteomes" id="UP000552241"/>
    </source>
</evidence>
<protein>
    <submittedName>
        <fullName evidence="3">DUF3857 domain-containing protein</fullName>
    </submittedName>
</protein>